<reference evidence="1 2" key="1">
    <citation type="submission" date="2017-11" db="EMBL/GenBank/DDBJ databases">
        <title>The genome of Rhizophagus clarus HR1 reveals common genetic basis of auxotrophy among arbuscular mycorrhizal fungi.</title>
        <authorList>
            <person name="Kobayashi Y."/>
        </authorList>
    </citation>
    <scope>NUCLEOTIDE SEQUENCE [LARGE SCALE GENOMIC DNA]</scope>
    <source>
        <strain evidence="1 2">HR1</strain>
    </source>
</reference>
<gene>
    <name evidence="1" type="ORF">RclHR1_04430018</name>
</gene>
<protein>
    <submittedName>
        <fullName evidence="1">Uncharacterized protein</fullName>
    </submittedName>
</protein>
<comment type="caution">
    <text evidence="1">The sequence shown here is derived from an EMBL/GenBank/DDBJ whole genome shotgun (WGS) entry which is preliminary data.</text>
</comment>
<keyword evidence="2" id="KW-1185">Reference proteome</keyword>
<organism evidence="1 2">
    <name type="scientific">Rhizophagus clarus</name>
    <dbReference type="NCBI Taxonomy" id="94130"/>
    <lineage>
        <taxon>Eukaryota</taxon>
        <taxon>Fungi</taxon>
        <taxon>Fungi incertae sedis</taxon>
        <taxon>Mucoromycota</taxon>
        <taxon>Glomeromycotina</taxon>
        <taxon>Glomeromycetes</taxon>
        <taxon>Glomerales</taxon>
        <taxon>Glomeraceae</taxon>
        <taxon>Rhizophagus</taxon>
    </lineage>
</organism>
<accession>A0A2Z6RH41</accession>
<dbReference type="AlphaFoldDB" id="A0A2Z6RH41"/>
<evidence type="ECO:0000313" key="2">
    <source>
        <dbReference type="Proteomes" id="UP000247702"/>
    </source>
</evidence>
<dbReference type="EMBL" id="BEXD01003808">
    <property type="protein sequence ID" value="GBC02068.1"/>
    <property type="molecule type" value="Genomic_DNA"/>
</dbReference>
<dbReference type="Proteomes" id="UP000247702">
    <property type="component" value="Unassembled WGS sequence"/>
</dbReference>
<proteinExistence type="predicted"/>
<name>A0A2Z6RH41_9GLOM</name>
<evidence type="ECO:0000313" key="1">
    <source>
        <dbReference type="EMBL" id="GBC02068.1"/>
    </source>
</evidence>
<sequence length="292" mass="34663">MIRREFFSKNFYLLLCEQAKTTIYNDTSSSSLFTYKEEETDRDDIQSDDPERAELTSNLEDDVNTFFQTSSSRKLTETGNKDEAVKMNKTGPFLLSESNRKEIENSYKLMERENMWKLKSGRFVEEELYKLGLDMKFEHACHSFIVDVDDEAIKKHFNEDECREIYDASGPEVPQLSQDIIEYLAKFTDKRSLKEVRKTINEPDERFDAKYDKNVYHDLDYIRFALYALIREIDNDNFKDQKLEAWFNCHVWNAIVDQSFSDFSCSWRECKPCKCRQKECTKNYARTKEDGP</sequence>